<dbReference type="NCBIfam" id="NF006519">
    <property type="entry name" value="PRK08965.1-3"/>
    <property type="match status" value="1"/>
</dbReference>
<keyword evidence="4 7" id="KW-0812">Transmembrane</keyword>
<evidence type="ECO:0000256" key="4">
    <source>
        <dbReference type="ARBA" id="ARBA00022692"/>
    </source>
</evidence>
<keyword evidence="9" id="KW-1185">Reference proteome</keyword>
<keyword evidence="6 7" id="KW-0472">Membrane</keyword>
<evidence type="ECO:0000313" key="8">
    <source>
        <dbReference type="EMBL" id="QPC42014.1"/>
    </source>
</evidence>
<name>A0A7S8HB13_9HYPH</name>
<comment type="subcellular location">
    <subcellularLocation>
        <location evidence="1">Cell membrane</location>
        <topology evidence="1">Multi-pass membrane protein</topology>
    </subcellularLocation>
</comment>
<accession>A0A7S8HB13</accession>
<dbReference type="AlphaFoldDB" id="A0A7S8HB13"/>
<evidence type="ECO:0000256" key="2">
    <source>
        <dbReference type="ARBA" id="ARBA00006228"/>
    </source>
</evidence>
<dbReference type="PANTHER" id="PTHR34584:SF1">
    <property type="entry name" value="NA(+)_H(+) ANTIPORTER SUBUNIT E1"/>
    <property type="match status" value="1"/>
</dbReference>
<keyword evidence="3" id="KW-1003">Cell membrane</keyword>
<feature type="transmembrane region" description="Helical" evidence="7">
    <location>
        <begin position="20"/>
        <end position="41"/>
    </location>
</feature>
<reference evidence="8 9" key="1">
    <citation type="submission" date="2020-06" db="EMBL/GenBank/DDBJ databases">
        <title>Genome sequence of 2 isolates from Red Sea Mangroves.</title>
        <authorList>
            <person name="Sefrji F."/>
            <person name="Michoud G."/>
            <person name="Merlino G."/>
            <person name="Daffonchio D."/>
        </authorList>
    </citation>
    <scope>NUCLEOTIDE SEQUENCE [LARGE SCALE GENOMIC DNA]</scope>
    <source>
        <strain evidence="8 9">R1DC25</strain>
    </source>
</reference>
<dbReference type="GO" id="GO:0008324">
    <property type="term" value="F:monoatomic cation transmembrane transporter activity"/>
    <property type="evidence" value="ECO:0007669"/>
    <property type="project" value="InterPro"/>
</dbReference>
<evidence type="ECO:0000256" key="6">
    <source>
        <dbReference type="ARBA" id="ARBA00023136"/>
    </source>
</evidence>
<gene>
    <name evidence="8" type="ORF">HW532_04375</name>
</gene>
<evidence type="ECO:0000256" key="5">
    <source>
        <dbReference type="ARBA" id="ARBA00022989"/>
    </source>
</evidence>
<feature type="transmembrane region" description="Helical" evidence="7">
    <location>
        <begin position="50"/>
        <end position="69"/>
    </location>
</feature>
<sequence length="158" mass="17649">MTHPFVINVILALIWAEVTGSFAVINLVFGFVLAAFALWLIREQISTSKYFVRGYLVLSLVGLFLYELLLSSLRVVKIVLTPGQNFRAGFVAFPLTCDRNIEITLLANLITLTPGTLSVDISDDRSTLYIHALDVDDIDALRDDVAKGFERKIMEALR</sequence>
<comment type="similarity">
    <text evidence="2">Belongs to the CPA3 antiporters (TC 2.A.63) subunit E family.</text>
</comment>
<proteinExistence type="inferred from homology"/>
<keyword evidence="5 7" id="KW-1133">Transmembrane helix</keyword>
<dbReference type="PIRSF" id="PIRSF019239">
    <property type="entry name" value="MrpE"/>
    <property type="match status" value="1"/>
</dbReference>
<evidence type="ECO:0000256" key="7">
    <source>
        <dbReference type="SAM" id="Phobius"/>
    </source>
</evidence>
<evidence type="ECO:0000313" key="9">
    <source>
        <dbReference type="Proteomes" id="UP000593594"/>
    </source>
</evidence>
<organism evidence="8 9">
    <name type="scientific">Kaustia mangrovi</name>
    <dbReference type="NCBI Taxonomy" id="2593653"/>
    <lineage>
        <taxon>Bacteria</taxon>
        <taxon>Pseudomonadati</taxon>
        <taxon>Pseudomonadota</taxon>
        <taxon>Alphaproteobacteria</taxon>
        <taxon>Hyphomicrobiales</taxon>
        <taxon>Parvibaculaceae</taxon>
        <taxon>Kaustia</taxon>
    </lineage>
</organism>
<dbReference type="RefSeq" id="WP_213163241.1">
    <property type="nucleotide sequence ID" value="NZ_CP058214.1"/>
</dbReference>
<dbReference type="Pfam" id="PF01899">
    <property type="entry name" value="MNHE"/>
    <property type="match status" value="1"/>
</dbReference>
<dbReference type="InterPro" id="IPR002758">
    <property type="entry name" value="Cation_antiport_E"/>
</dbReference>
<dbReference type="GO" id="GO:0005886">
    <property type="term" value="C:plasma membrane"/>
    <property type="evidence" value="ECO:0007669"/>
    <property type="project" value="UniProtKB-SubCell"/>
</dbReference>
<dbReference type="Proteomes" id="UP000593594">
    <property type="component" value="Chromosome"/>
</dbReference>
<dbReference type="EMBL" id="CP058214">
    <property type="protein sequence ID" value="QPC42014.1"/>
    <property type="molecule type" value="Genomic_DNA"/>
</dbReference>
<evidence type="ECO:0000256" key="1">
    <source>
        <dbReference type="ARBA" id="ARBA00004651"/>
    </source>
</evidence>
<dbReference type="PANTHER" id="PTHR34584">
    <property type="entry name" value="NA(+)/H(+) ANTIPORTER SUBUNIT E1"/>
    <property type="match status" value="1"/>
</dbReference>
<protein>
    <submittedName>
        <fullName evidence="8">Na+/H+ antiporter subunit E</fullName>
    </submittedName>
</protein>
<dbReference type="KEGG" id="kmn:HW532_04375"/>
<evidence type="ECO:0000256" key="3">
    <source>
        <dbReference type="ARBA" id="ARBA00022475"/>
    </source>
</evidence>